<dbReference type="CDD" id="cd02213">
    <property type="entry name" value="cupin_PMI_typeII_C"/>
    <property type="match status" value="1"/>
</dbReference>
<dbReference type="SUPFAM" id="SSF51182">
    <property type="entry name" value="RmlC-like cupins"/>
    <property type="match status" value="1"/>
</dbReference>
<dbReference type="InterPro" id="IPR029044">
    <property type="entry name" value="Nucleotide-diphossugar_trans"/>
</dbReference>
<comment type="similarity">
    <text evidence="1 7">Belongs to the mannose-6-phosphate isomerase type 2 family.</text>
</comment>
<dbReference type="Pfam" id="PF22640">
    <property type="entry name" value="ManC_GMP_beta-helix"/>
    <property type="match status" value="1"/>
</dbReference>
<dbReference type="InterPro" id="IPR054566">
    <property type="entry name" value="ManC/GMP-like_b-helix"/>
</dbReference>
<dbReference type="InterPro" id="IPR014710">
    <property type="entry name" value="RmlC-like_jellyroll"/>
</dbReference>
<evidence type="ECO:0000313" key="12">
    <source>
        <dbReference type="Proteomes" id="UP000600363"/>
    </source>
</evidence>
<dbReference type="Pfam" id="PF01050">
    <property type="entry name" value="MannoseP_isomer"/>
    <property type="match status" value="1"/>
</dbReference>
<dbReference type="InterPro" id="IPR001538">
    <property type="entry name" value="Man6P_isomerase-2_C"/>
</dbReference>
<keyword evidence="5" id="KW-0342">GTP-binding</keyword>
<feature type="domain" description="Mannose-6-phosphate isomerase type II C-terminal" evidence="9">
    <location>
        <begin position="319"/>
        <end position="433"/>
    </location>
</feature>
<gene>
    <name evidence="11" type="ORF">HA299_05900</name>
</gene>
<dbReference type="GO" id="GO:0005525">
    <property type="term" value="F:GTP binding"/>
    <property type="evidence" value="ECO:0007669"/>
    <property type="project" value="UniProtKB-KW"/>
</dbReference>
<dbReference type="EMBL" id="DUIH01000021">
    <property type="protein sequence ID" value="HIH70125.1"/>
    <property type="molecule type" value="Genomic_DNA"/>
</dbReference>
<dbReference type="FunFam" id="2.60.120.10:FF:000032">
    <property type="entry name" value="Mannose-1-phosphate guanylyltransferase/mannose-6-phosphate isomerase"/>
    <property type="match status" value="1"/>
</dbReference>
<dbReference type="AlphaFoldDB" id="A0A832RWX5"/>
<evidence type="ECO:0000256" key="2">
    <source>
        <dbReference type="ARBA" id="ARBA00012387"/>
    </source>
</evidence>
<dbReference type="Proteomes" id="UP000600363">
    <property type="component" value="Unassembled WGS sequence"/>
</dbReference>
<evidence type="ECO:0000256" key="4">
    <source>
        <dbReference type="ARBA" id="ARBA00022741"/>
    </source>
</evidence>
<evidence type="ECO:0000256" key="7">
    <source>
        <dbReference type="RuleBase" id="RU004190"/>
    </source>
</evidence>
<evidence type="ECO:0000256" key="1">
    <source>
        <dbReference type="ARBA" id="ARBA00006115"/>
    </source>
</evidence>
<keyword evidence="11" id="KW-0413">Isomerase</keyword>
<comment type="catalytic activity">
    <reaction evidence="6">
        <text>alpha-D-mannose 1-phosphate + GTP + H(+) = GDP-alpha-D-mannose + diphosphate</text>
        <dbReference type="Rhea" id="RHEA:15229"/>
        <dbReference type="ChEBI" id="CHEBI:15378"/>
        <dbReference type="ChEBI" id="CHEBI:33019"/>
        <dbReference type="ChEBI" id="CHEBI:37565"/>
        <dbReference type="ChEBI" id="CHEBI:57527"/>
        <dbReference type="ChEBI" id="CHEBI:58409"/>
        <dbReference type="EC" id="2.7.7.13"/>
    </reaction>
</comment>
<proteinExistence type="inferred from homology"/>
<dbReference type="InterPro" id="IPR006375">
    <property type="entry name" value="Man1P_GuaTrfase/Man6P_Isoase"/>
</dbReference>
<evidence type="ECO:0000256" key="6">
    <source>
        <dbReference type="ARBA" id="ARBA00047343"/>
    </source>
</evidence>
<dbReference type="NCBIfam" id="TIGR01479">
    <property type="entry name" value="GMP_PMI"/>
    <property type="match status" value="1"/>
</dbReference>
<dbReference type="GO" id="GO:0000271">
    <property type="term" value="P:polysaccharide biosynthetic process"/>
    <property type="evidence" value="ECO:0007669"/>
    <property type="project" value="InterPro"/>
</dbReference>
<dbReference type="PANTHER" id="PTHR46390">
    <property type="entry name" value="MANNOSE-1-PHOSPHATE GUANYLYLTRANSFERASE"/>
    <property type="match status" value="1"/>
</dbReference>
<dbReference type="Gene3D" id="3.90.550.10">
    <property type="entry name" value="Spore Coat Polysaccharide Biosynthesis Protein SpsA, Chain A"/>
    <property type="match status" value="1"/>
</dbReference>
<dbReference type="PANTHER" id="PTHR46390:SF1">
    <property type="entry name" value="MANNOSE-1-PHOSPHATE GUANYLYLTRANSFERASE"/>
    <property type="match status" value="1"/>
</dbReference>
<evidence type="ECO:0000313" key="11">
    <source>
        <dbReference type="EMBL" id="HIH70125.1"/>
    </source>
</evidence>
<comment type="caution">
    <text evidence="11">The sequence shown here is derived from an EMBL/GenBank/DDBJ whole genome shotgun (WGS) entry which is preliminary data.</text>
</comment>
<organism evidence="11 12">
    <name type="scientific">Methermicoccus shengliensis</name>
    <dbReference type="NCBI Taxonomy" id="660064"/>
    <lineage>
        <taxon>Archaea</taxon>
        <taxon>Methanobacteriati</taxon>
        <taxon>Methanobacteriota</taxon>
        <taxon>Stenosarchaea group</taxon>
        <taxon>Methanomicrobia</taxon>
        <taxon>Methanosarcinales</taxon>
        <taxon>Methermicoccaceae</taxon>
        <taxon>Methermicoccus</taxon>
    </lineage>
</organism>
<dbReference type="EC" id="2.7.7.13" evidence="2"/>
<evidence type="ECO:0000259" key="10">
    <source>
        <dbReference type="Pfam" id="PF22640"/>
    </source>
</evidence>
<dbReference type="GO" id="GO:0009298">
    <property type="term" value="P:GDP-mannose biosynthetic process"/>
    <property type="evidence" value="ECO:0007669"/>
    <property type="project" value="TreeGrafter"/>
</dbReference>
<dbReference type="InterPro" id="IPR011051">
    <property type="entry name" value="RmlC_Cupin_sf"/>
</dbReference>
<protein>
    <recommendedName>
        <fullName evidence="2">mannose-1-phosphate guanylyltransferase</fullName>
        <ecNumber evidence="2">2.7.7.13</ecNumber>
    </recommendedName>
</protein>
<dbReference type="GO" id="GO:0016853">
    <property type="term" value="F:isomerase activity"/>
    <property type="evidence" value="ECO:0007669"/>
    <property type="project" value="UniProtKB-KW"/>
</dbReference>
<dbReference type="InterPro" id="IPR005835">
    <property type="entry name" value="NTP_transferase_dom"/>
</dbReference>
<sequence>MKVLILAGGDGTSLFPLSREQHPKQFLRFNAHSLFQMTVKRALEIAPPEDIHVVTSRNQKFMVFDQLSEIGVEAEVIVEPEQRGTLPAVYFGLKEVAPSKVAIFPSDHVVNGEYIEALERAEKLSSDYLVALGVRARKPHPKYGYIKPGEKLNGGYKIDKFVEKPENADELYSMGYIWNTGIYVFDSGIFFDECEKFSPDIAETLENEDYEKVPRASLERCIMEKTERGAVVLADFFWNDVSCFDDIYELIEKDEHGNAVRGECIGVDSENNIVIGDRLIATIGLRDVVVVDTRDATLVCPRCEAERVEEIVETLKSRGDERVEFHTTVCRPWGSYTVLEEGPLYKIKHITVKPGKRLSLQMHYHRSEHWVVVRGTAKATVGEKSFILRSGESTFVPAGMKHRLENPALLPLDVIEVQIGEYLGEDDIVRFDDDFGRS</sequence>
<keyword evidence="11" id="KW-0808">Transferase</keyword>
<dbReference type="Gene3D" id="2.60.120.10">
    <property type="entry name" value="Jelly Rolls"/>
    <property type="match status" value="1"/>
</dbReference>
<keyword evidence="3 11" id="KW-0548">Nucleotidyltransferase</keyword>
<dbReference type="Pfam" id="PF00483">
    <property type="entry name" value="NTP_transferase"/>
    <property type="match status" value="1"/>
</dbReference>
<feature type="domain" description="MannoseP isomerase/GMP-like beta-helix" evidence="10">
    <location>
        <begin position="262"/>
        <end position="315"/>
    </location>
</feature>
<evidence type="ECO:0000259" key="9">
    <source>
        <dbReference type="Pfam" id="PF01050"/>
    </source>
</evidence>
<dbReference type="GO" id="GO:0004475">
    <property type="term" value="F:mannose-1-phosphate guanylyltransferase (GTP) activity"/>
    <property type="evidence" value="ECO:0007669"/>
    <property type="project" value="UniProtKB-EC"/>
</dbReference>
<dbReference type="SUPFAM" id="SSF53448">
    <property type="entry name" value="Nucleotide-diphospho-sugar transferases"/>
    <property type="match status" value="1"/>
</dbReference>
<evidence type="ECO:0000256" key="3">
    <source>
        <dbReference type="ARBA" id="ARBA00022695"/>
    </source>
</evidence>
<evidence type="ECO:0000259" key="8">
    <source>
        <dbReference type="Pfam" id="PF00483"/>
    </source>
</evidence>
<keyword evidence="4" id="KW-0547">Nucleotide-binding</keyword>
<name>A0A832RWX5_9EURY</name>
<evidence type="ECO:0000256" key="5">
    <source>
        <dbReference type="ARBA" id="ARBA00023134"/>
    </source>
</evidence>
<dbReference type="InterPro" id="IPR051161">
    <property type="entry name" value="Mannose-6P_isomerase_type2"/>
</dbReference>
<accession>A0A832RWX5</accession>
<feature type="domain" description="Nucleotidyl transferase" evidence="8">
    <location>
        <begin position="2"/>
        <end position="255"/>
    </location>
</feature>
<reference evidence="11" key="1">
    <citation type="journal article" date="2020" name="bioRxiv">
        <title>A rank-normalized archaeal taxonomy based on genome phylogeny resolves widespread incomplete and uneven classifications.</title>
        <authorList>
            <person name="Rinke C."/>
            <person name="Chuvochina M."/>
            <person name="Mussig A.J."/>
            <person name="Chaumeil P.-A."/>
            <person name="Waite D.W."/>
            <person name="Whitman W.B."/>
            <person name="Parks D.H."/>
            <person name="Hugenholtz P."/>
        </authorList>
    </citation>
    <scope>NUCLEOTIDE SEQUENCE</scope>
    <source>
        <strain evidence="11">UBA12518</strain>
    </source>
</reference>